<dbReference type="Pfam" id="PF06114">
    <property type="entry name" value="Peptidase_M78"/>
    <property type="match status" value="1"/>
</dbReference>
<dbReference type="PROSITE" id="PS50943">
    <property type="entry name" value="HTH_CROC1"/>
    <property type="match status" value="1"/>
</dbReference>
<organism evidence="3 4">
    <name type="scientific">Paraferrimonas haliotis</name>
    <dbReference type="NCBI Taxonomy" id="2013866"/>
    <lineage>
        <taxon>Bacteria</taxon>
        <taxon>Pseudomonadati</taxon>
        <taxon>Pseudomonadota</taxon>
        <taxon>Gammaproteobacteria</taxon>
        <taxon>Alteromonadales</taxon>
        <taxon>Ferrimonadaceae</taxon>
        <taxon>Paraferrimonas</taxon>
    </lineage>
</organism>
<keyword evidence="4" id="KW-1185">Reference proteome</keyword>
<dbReference type="SMART" id="SM00530">
    <property type="entry name" value="HTH_XRE"/>
    <property type="match status" value="1"/>
</dbReference>
<reference evidence="3 4" key="1">
    <citation type="journal article" date="2014" name="Int. J. Syst. Evol. Microbiol.">
        <title>Complete genome sequence of Corynebacterium casei LMG S-19264T (=DSM 44701T), isolated from a smear-ripened cheese.</title>
        <authorList>
            <consortium name="US DOE Joint Genome Institute (JGI-PGF)"/>
            <person name="Walter F."/>
            <person name="Albersmeier A."/>
            <person name="Kalinowski J."/>
            <person name="Ruckert C."/>
        </authorList>
    </citation>
    <scope>NUCLEOTIDE SEQUENCE [LARGE SCALE GENOMIC DNA]</scope>
    <source>
        <strain evidence="3 4">NBRC 112785</strain>
    </source>
</reference>
<evidence type="ECO:0000313" key="4">
    <source>
        <dbReference type="Proteomes" id="UP001157439"/>
    </source>
</evidence>
<dbReference type="Proteomes" id="UP001157439">
    <property type="component" value="Unassembled WGS sequence"/>
</dbReference>
<name>A0AA37TUU8_9GAMM</name>
<dbReference type="InterPro" id="IPR001387">
    <property type="entry name" value="Cro/C1-type_HTH"/>
</dbReference>
<dbReference type="InterPro" id="IPR010982">
    <property type="entry name" value="Lambda_DNA-bd_dom_sf"/>
</dbReference>
<dbReference type="PANTHER" id="PTHR43236">
    <property type="entry name" value="ANTITOXIN HIGA1"/>
    <property type="match status" value="1"/>
</dbReference>
<dbReference type="SUPFAM" id="SSF47413">
    <property type="entry name" value="lambda repressor-like DNA-binding domains"/>
    <property type="match status" value="1"/>
</dbReference>
<comment type="similarity">
    <text evidence="1">Belongs to the short-chain fatty acyl-CoA assimilation regulator (ScfR) family.</text>
</comment>
<dbReference type="EMBL" id="BSPO01000002">
    <property type="protein sequence ID" value="GLS83259.1"/>
    <property type="molecule type" value="Genomic_DNA"/>
</dbReference>
<evidence type="ECO:0000256" key="1">
    <source>
        <dbReference type="ARBA" id="ARBA00007227"/>
    </source>
</evidence>
<dbReference type="AlphaFoldDB" id="A0AA37TUU8"/>
<accession>A0AA37TUU8</accession>
<evidence type="ECO:0000259" key="2">
    <source>
        <dbReference type="PROSITE" id="PS50943"/>
    </source>
</evidence>
<protein>
    <submittedName>
        <fullName evidence="3">Transcriptional regulator</fullName>
    </submittedName>
</protein>
<dbReference type="CDD" id="cd00093">
    <property type="entry name" value="HTH_XRE"/>
    <property type="match status" value="1"/>
</dbReference>
<proteinExistence type="inferred from homology"/>
<dbReference type="Pfam" id="PF01381">
    <property type="entry name" value="HTH_3"/>
    <property type="match status" value="1"/>
</dbReference>
<evidence type="ECO:0000313" key="3">
    <source>
        <dbReference type="EMBL" id="GLS83259.1"/>
    </source>
</evidence>
<dbReference type="Gene3D" id="1.10.260.40">
    <property type="entry name" value="lambda repressor-like DNA-binding domains"/>
    <property type="match status" value="1"/>
</dbReference>
<sequence length="398" mass="44437">MRAGVNEFCGERLTQVRESLAITKVALATIVGVSPATITNWESGKQSPEAAKLETLSSAVNVPTHWFLRPIEKYGDTPSFFRTLASTSKAAQGVSKVKLEWMFEISDLLQHWLDWTQVNLPIVTTPYHLLEDEDIEELAMATRMAMGLGEGPVSNVVLSMENNGIICSRGDIGYAKMDGVSRWNSRDNRPYVFLANDKANGIRSRFDAAHELGHVVMHRFVEQLDKKNIAEIERQANYFASAFLLPATSFARELSHPNLESLVALKPRWKVSVSAMVMRCHQLDIIDERVKTNLFKRISAKGWRTLEPYDNKIPIERPRLLNRAIQMLVDSGGISKQDLLDKLGFSANTLEALCGLEENYFENNLNDPGNLIQFRGAISGGSSKKAAAKVLPFEKSKA</sequence>
<feature type="domain" description="HTH cro/C1-type" evidence="2">
    <location>
        <begin position="13"/>
        <end position="67"/>
    </location>
</feature>
<comment type="caution">
    <text evidence="3">The sequence shown here is derived from an EMBL/GenBank/DDBJ whole genome shotgun (WGS) entry which is preliminary data.</text>
</comment>
<dbReference type="Gene3D" id="1.10.10.2910">
    <property type="match status" value="1"/>
</dbReference>
<dbReference type="RefSeq" id="WP_095497179.1">
    <property type="nucleotide sequence ID" value="NZ_BSPO01000002.1"/>
</dbReference>
<gene>
    <name evidence="3" type="ORF">GCM10007894_12360</name>
</gene>
<dbReference type="InterPro" id="IPR052345">
    <property type="entry name" value="Rad_response_metalloprotease"/>
</dbReference>
<dbReference type="GO" id="GO:0003677">
    <property type="term" value="F:DNA binding"/>
    <property type="evidence" value="ECO:0007669"/>
    <property type="project" value="InterPro"/>
</dbReference>
<dbReference type="InterPro" id="IPR010359">
    <property type="entry name" value="IrrE_HExxH"/>
</dbReference>
<dbReference type="PANTHER" id="PTHR43236:SF1">
    <property type="entry name" value="BLL7220 PROTEIN"/>
    <property type="match status" value="1"/>
</dbReference>